<feature type="transmembrane region" description="Helical" evidence="1">
    <location>
        <begin position="16"/>
        <end position="36"/>
    </location>
</feature>
<dbReference type="KEGG" id="hsn:DV733_11420"/>
<keyword evidence="1" id="KW-0812">Transmembrane</keyword>
<dbReference type="EMBL" id="CP031310">
    <property type="protein sequence ID" value="QCC51806.1"/>
    <property type="molecule type" value="Genomic_DNA"/>
</dbReference>
<evidence type="ECO:0000313" key="2">
    <source>
        <dbReference type="EMBL" id="QCC51806.1"/>
    </source>
</evidence>
<dbReference type="AlphaFoldDB" id="A0A4D6HET4"/>
<dbReference type="RefSeq" id="WP_049994581.1">
    <property type="nucleotide sequence ID" value="NZ_CP031310.1"/>
</dbReference>
<dbReference type="GeneID" id="39848482"/>
<accession>A0A4D6HET4</accession>
<sequence>MSTVHYSERQYFRQDWLWALLLVGSVPAALLASVAVAVDSDPGTNVPLVIGVILFLVFSPLVLFYYANLRVEVRDDGLALRLWPLHLRARTIPCEEIESVRPTEISPMGEFGGVGIRLNPTLYRWGIRFDGPIGYIVAGKRAVRIERAGGREIVITSTDPHTLASALERVCR</sequence>
<dbReference type="OrthoDB" id="132173at2157"/>
<dbReference type="Proteomes" id="UP000296706">
    <property type="component" value="Chromosome"/>
</dbReference>
<organism evidence="2 3">
    <name type="scientific">Halapricum salinum</name>
    <dbReference type="NCBI Taxonomy" id="1457250"/>
    <lineage>
        <taxon>Archaea</taxon>
        <taxon>Methanobacteriati</taxon>
        <taxon>Methanobacteriota</taxon>
        <taxon>Stenosarchaea group</taxon>
        <taxon>Halobacteria</taxon>
        <taxon>Halobacteriales</taxon>
        <taxon>Haloarculaceae</taxon>
        <taxon>Halapricum</taxon>
    </lineage>
</organism>
<name>A0A4D6HET4_9EURY</name>
<keyword evidence="3" id="KW-1185">Reference proteome</keyword>
<keyword evidence="1" id="KW-0472">Membrane</keyword>
<evidence type="ECO:0000313" key="3">
    <source>
        <dbReference type="Proteomes" id="UP000296706"/>
    </source>
</evidence>
<evidence type="ECO:0008006" key="4">
    <source>
        <dbReference type="Google" id="ProtNLM"/>
    </source>
</evidence>
<protein>
    <recommendedName>
        <fullName evidence="4">Bacterial Pleckstrin homology domain-containing protein</fullName>
    </recommendedName>
</protein>
<dbReference type="STRING" id="1457250.GCA_000755225_00605"/>
<feature type="transmembrane region" description="Helical" evidence="1">
    <location>
        <begin position="48"/>
        <end position="67"/>
    </location>
</feature>
<keyword evidence="1" id="KW-1133">Transmembrane helix</keyword>
<gene>
    <name evidence="2" type="ORF">DV733_11420</name>
</gene>
<proteinExistence type="predicted"/>
<reference evidence="2 3" key="1">
    <citation type="journal article" date="2019" name="Nat. Commun.">
        <title>A new type of DNA phosphorothioation-based antiviral system in archaea.</title>
        <authorList>
            <person name="Xiong L."/>
            <person name="Liu S."/>
            <person name="Chen S."/>
            <person name="Xiao Y."/>
            <person name="Zhu B."/>
            <person name="Gao Y."/>
            <person name="Zhang Y."/>
            <person name="Chen B."/>
            <person name="Luo J."/>
            <person name="Deng Z."/>
            <person name="Chen X."/>
            <person name="Wang L."/>
            <person name="Chen S."/>
        </authorList>
    </citation>
    <scope>NUCLEOTIDE SEQUENCE [LARGE SCALE GENOMIC DNA]</scope>
    <source>
        <strain evidence="2 3">CBA1105</strain>
    </source>
</reference>
<evidence type="ECO:0000256" key="1">
    <source>
        <dbReference type="SAM" id="Phobius"/>
    </source>
</evidence>